<dbReference type="InterPro" id="IPR001650">
    <property type="entry name" value="Helicase_C-like"/>
</dbReference>
<dbReference type="GO" id="GO:0005524">
    <property type="term" value="F:ATP binding"/>
    <property type="evidence" value="ECO:0007669"/>
    <property type="project" value="UniProtKB-KW"/>
</dbReference>
<evidence type="ECO:0000256" key="2">
    <source>
        <dbReference type="ARBA" id="ARBA00017846"/>
    </source>
</evidence>
<protein>
    <recommendedName>
        <fullName evidence="2 15">ATP-dependent DNA helicase RecG</fullName>
        <ecNumber evidence="13 15">5.6.2.4</ecNumber>
    </recommendedName>
</protein>
<dbReference type="GO" id="GO:0006310">
    <property type="term" value="P:DNA recombination"/>
    <property type="evidence" value="ECO:0007669"/>
    <property type="project" value="UniProtKB-UniRule"/>
</dbReference>
<keyword evidence="7 15" id="KW-0067">ATP-binding</keyword>
<evidence type="ECO:0000256" key="4">
    <source>
        <dbReference type="ARBA" id="ARBA00022763"/>
    </source>
</evidence>
<reference evidence="18 19" key="1">
    <citation type="submission" date="2020-04" db="EMBL/GenBank/DDBJ databases">
        <title>MicrobeNet Type strains.</title>
        <authorList>
            <person name="Nicholson A.C."/>
        </authorList>
    </citation>
    <scope>NUCLEOTIDE SEQUENCE [LARGE SCALE GENOMIC DNA]</scope>
    <source>
        <strain evidence="18 19">CCUG 61472</strain>
    </source>
</reference>
<keyword evidence="4 15" id="KW-0227">DNA damage</keyword>
<dbReference type="InterPro" id="IPR012340">
    <property type="entry name" value="NA-bd_OB-fold"/>
</dbReference>
<evidence type="ECO:0000313" key="18">
    <source>
        <dbReference type="EMBL" id="NKZ24679.1"/>
    </source>
</evidence>
<dbReference type="Gene3D" id="3.40.50.300">
    <property type="entry name" value="P-loop containing nucleotide triphosphate hydrolases"/>
    <property type="match status" value="2"/>
</dbReference>
<dbReference type="InterPro" id="IPR011545">
    <property type="entry name" value="DEAD/DEAH_box_helicase_dom"/>
</dbReference>
<dbReference type="GO" id="GO:0043138">
    <property type="term" value="F:3'-5' DNA helicase activity"/>
    <property type="evidence" value="ECO:0007669"/>
    <property type="project" value="UniProtKB-EC"/>
</dbReference>
<dbReference type="GO" id="GO:0003677">
    <property type="term" value="F:DNA binding"/>
    <property type="evidence" value="ECO:0007669"/>
    <property type="project" value="UniProtKB-KW"/>
</dbReference>
<evidence type="ECO:0000256" key="8">
    <source>
        <dbReference type="ARBA" id="ARBA00023125"/>
    </source>
</evidence>
<dbReference type="CDD" id="cd17992">
    <property type="entry name" value="DEXHc_RecG"/>
    <property type="match status" value="1"/>
</dbReference>
<dbReference type="NCBIfam" id="NF008165">
    <property type="entry name" value="PRK10917.1-3"/>
    <property type="match status" value="1"/>
</dbReference>
<keyword evidence="10 15" id="KW-0234">DNA repair</keyword>
<dbReference type="PANTHER" id="PTHR47964">
    <property type="entry name" value="ATP-DEPENDENT DNA HELICASE HOMOLOG RECG, CHLOROPLASTIC"/>
    <property type="match status" value="1"/>
</dbReference>
<comment type="catalytic activity">
    <reaction evidence="14 15">
        <text>ATP + H2O = ADP + phosphate + H(+)</text>
        <dbReference type="Rhea" id="RHEA:13065"/>
        <dbReference type="ChEBI" id="CHEBI:15377"/>
        <dbReference type="ChEBI" id="CHEBI:15378"/>
        <dbReference type="ChEBI" id="CHEBI:30616"/>
        <dbReference type="ChEBI" id="CHEBI:43474"/>
        <dbReference type="ChEBI" id="CHEBI:456216"/>
        <dbReference type="EC" id="5.6.2.4"/>
    </reaction>
</comment>
<dbReference type="InterPro" id="IPR014001">
    <property type="entry name" value="Helicase_ATP-bd"/>
</dbReference>
<comment type="function">
    <text evidence="15">Plays a critical role in recombination and DNA repair. Helps process Holliday junction intermediates to mature products by catalyzing branch migration. Has replication fork regression activity, unwinds stalled or blocked replication forks to make a HJ that can be resolved. Has a DNA unwinding activity characteristic of a DNA helicase with 3'-5' polarity.</text>
</comment>
<dbReference type="InterPro" id="IPR045562">
    <property type="entry name" value="RecG_dom3_C"/>
</dbReference>
<comment type="caution">
    <text evidence="18">The sequence shown here is derived from an EMBL/GenBank/DDBJ whole genome shotgun (WGS) entry which is preliminary data.</text>
</comment>
<dbReference type="CDD" id="cd18811">
    <property type="entry name" value="SF2_C_RecG"/>
    <property type="match status" value="1"/>
</dbReference>
<dbReference type="InterPro" id="IPR033454">
    <property type="entry name" value="RecG_wedge"/>
</dbReference>
<name>A0A7X6S320_9LACO</name>
<dbReference type="SMART" id="SM00490">
    <property type="entry name" value="HELICc"/>
    <property type="match status" value="1"/>
</dbReference>
<feature type="domain" description="Helicase C-terminal" evidence="17">
    <location>
        <begin position="454"/>
        <end position="614"/>
    </location>
</feature>
<dbReference type="Gene3D" id="2.40.50.140">
    <property type="entry name" value="Nucleic acid-binding proteins"/>
    <property type="match status" value="1"/>
</dbReference>
<dbReference type="NCBIfam" id="NF008168">
    <property type="entry name" value="PRK10917.2-2"/>
    <property type="match status" value="1"/>
</dbReference>
<dbReference type="EMBL" id="JAAXPN010000008">
    <property type="protein sequence ID" value="NKZ24679.1"/>
    <property type="molecule type" value="Genomic_DNA"/>
</dbReference>
<dbReference type="Pfam" id="PF00270">
    <property type="entry name" value="DEAD"/>
    <property type="match status" value="1"/>
</dbReference>
<evidence type="ECO:0000256" key="12">
    <source>
        <dbReference type="ARBA" id="ARBA00034617"/>
    </source>
</evidence>
<keyword evidence="8" id="KW-0238">DNA-binding</keyword>
<evidence type="ECO:0000256" key="10">
    <source>
        <dbReference type="ARBA" id="ARBA00023204"/>
    </source>
</evidence>
<comment type="catalytic activity">
    <reaction evidence="12 15">
        <text>Couples ATP hydrolysis with the unwinding of duplex DNA by translocating in the 3'-5' direction.</text>
        <dbReference type="EC" id="5.6.2.4"/>
    </reaction>
</comment>
<feature type="domain" description="Helicase ATP-binding" evidence="16">
    <location>
        <begin position="273"/>
        <end position="435"/>
    </location>
</feature>
<keyword evidence="5 15" id="KW-0378">Hydrolase</keyword>
<dbReference type="CDD" id="cd04488">
    <property type="entry name" value="RecG_wedge_OBF"/>
    <property type="match status" value="1"/>
</dbReference>
<dbReference type="AlphaFoldDB" id="A0A7X6S320"/>
<dbReference type="NCBIfam" id="TIGR00643">
    <property type="entry name" value="recG"/>
    <property type="match status" value="1"/>
</dbReference>
<keyword evidence="3 15" id="KW-0547">Nucleotide-binding</keyword>
<accession>A0A7X6S320</accession>
<comment type="similarity">
    <text evidence="1 15">Belongs to the helicase family. RecG subfamily.</text>
</comment>
<evidence type="ECO:0000259" key="16">
    <source>
        <dbReference type="PROSITE" id="PS51192"/>
    </source>
</evidence>
<dbReference type="Pfam" id="PF00271">
    <property type="entry name" value="Helicase_C"/>
    <property type="match status" value="1"/>
</dbReference>
<keyword evidence="9 15" id="KW-0233">DNA recombination</keyword>
<evidence type="ECO:0000256" key="5">
    <source>
        <dbReference type="ARBA" id="ARBA00022801"/>
    </source>
</evidence>
<evidence type="ECO:0000256" key="9">
    <source>
        <dbReference type="ARBA" id="ARBA00023172"/>
    </source>
</evidence>
<evidence type="ECO:0000256" key="6">
    <source>
        <dbReference type="ARBA" id="ARBA00022806"/>
    </source>
</evidence>
<proteinExistence type="inferred from homology"/>
<gene>
    <name evidence="18" type="primary">recG</name>
    <name evidence="18" type="ORF">HF964_07725</name>
</gene>
<dbReference type="InterPro" id="IPR004609">
    <property type="entry name" value="ATP-dep_DNA_helicase_RecG"/>
</dbReference>
<dbReference type="Proteomes" id="UP000549765">
    <property type="component" value="Unassembled WGS sequence"/>
</dbReference>
<dbReference type="Pfam" id="PF17191">
    <property type="entry name" value="RecG_wedge"/>
    <property type="match status" value="1"/>
</dbReference>
<sequence length="684" mass="76226">MSESAKKPESLEDSITVLSGVGEKRAQALNALGIFTIADLLEYFPFRYDDLAAKMPTATQDGEKVTFKGIVSSEPIMIRMGYKKSRLTFNILIGQENIKVSFFNQPWLKEQIKLENEIAVYGTYDAIHQSLAAMKLIQQTTDSLAGIYPASKAVQAKTIQGLIEQAYGKYHQLIEDLIPIPLQEKYRLLNRQTMIRDMHFPNDMTAAHAARRSAAFEEFFLFQMNLQLVKMADTKNHGRSIEFDNQQVQAFIKTLPFELTAAQKKVVNEIAFDMKRPLHMNRLLQGDVGSGKTVVAAIEAYAAATAGMQTAIMAPTEILAQQHAKSFGKFFAAIPDIRVELITGATKAAARRQVLADLVNGEIDMIIGTHALIQDGIEFHNLGLAIIDEQHRFGVKQRAVLREKGMNPDILAMTATPIPRTLAITAYGEMDVSIIDQLPAGRKPIETRWLKTDAYDQAIDFMRQQIKAGAQAYIVTPLIEESEALDVQNATAIYEELADFLAPDIKVGLLHGRMKNDEKDAVMQKFKANEFQVLVATTVIEVGVDVPNATVMLILDADRFGLAQLHQLRGRVGRGDKQSYTLLLADPKTQYGKDRMDIMTKTTNGFVLAQKDLELRGQGDILGQKQSGMPDFKVGDPVADLKMLEIAQQEAITIITQPNWDSVQMNAALVQYLSNRMARYRNLD</sequence>
<evidence type="ECO:0000256" key="3">
    <source>
        <dbReference type="ARBA" id="ARBA00022741"/>
    </source>
</evidence>
<dbReference type="Pfam" id="PF19833">
    <property type="entry name" value="RecG_dom3_C"/>
    <property type="match status" value="1"/>
</dbReference>
<keyword evidence="6 15" id="KW-0347">Helicase</keyword>
<evidence type="ECO:0000256" key="14">
    <source>
        <dbReference type="ARBA" id="ARBA00048988"/>
    </source>
</evidence>
<evidence type="ECO:0000256" key="1">
    <source>
        <dbReference type="ARBA" id="ARBA00007504"/>
    </source>
</evidence>
<dbReference type="InterPro" id="IPR027417">
    <property type="entry name" value="P-loop_NTPase"/>
</dbReference>
<evidence type="ECO:0000259" key="17">
    <source>
        <dbReference type="PROSITE" id="PS51194"/>
    </source>
</evidence>
<dbReference type="RefSeq" id="WP_168722472.1">
    <property type="nucleotide sequence ID" value="NZ_JAAXPN010000008.1"/>
</dbReference>
<evidence type="ECO:0000256" key="13">
    <source>
        <dbReference type="ARBA" id="ARBA00034808"/>
    </source>
</evidence>
<evidence type="ECO:0000256" key="15">
    <source>
        <dbReference type="RuleBase" id="RU363016"/>
    </source>
</evidence>
<keyword evidence="19" id="KW-1185">Reference proteome</keyword>
<dbReference type="GO" id="GO:0006281">
    <property type="term" value="P:DNA repair"/>
    <property type="evidence" value="ECO:0007669"/>
    <property type="project" value="UniProtKB-UniRule"/>
</dbReference>
<evidence type="ECO:0000256" key="11">
    <source>
        <dbReference type="ARBA" id="ARBA00023235"/>
    </source>
</evidence>
<dbReference type="PANTHER" id="PTHR47964:SF1">
    <property type="entry name" value="ATP-DEPENDENT DNA HELICASE HOMOLOG RECG, CHLOROPLASTIC"/>
    <property type="match status" value="1"/>
</dbReference>
<dbReference type="PROSITE" id="PS51194">
    <property type="entry name" value="HELICASE_CTER"/>
    <property type="match status" value="1"/>
</dbReference>
<dbReference type="GO" id="GO:0016787">
    <property type="term" value="F:hydrolase activity"/>
    <property type="evidence" value="ECO:0007669"/>
    <property type="project" value="UniProtKB-KW"/>
</dbReference>
<dbReference type="EC" id="5.6.2.4" evidence="13 15"/>
<keyword evidence="11" id="KW-0413">Isomerase</keyword>
<dbReference type="InterPro" id="IPR047112">
    <property type="entry name" value="RecG/Mfd"/>
</dbReference>
<dbReference type="SMART" id="SM00487">
    <property type="entry name" value="DEXDc"/>
    <property type="match status" value="1"/>
</dbReference>
<evidence type="ECO:0000313" key="19">
    <source>
        <dbReference type="Proteomes" id="UP000549765"/>
    </source>
</evidence>
<evidence type="ECO:0000256" key="7">
    <source>
        <dbReference type="ARBA" id="ARBA00022840"/>
    </source>
</evidence>
<organism evidence="18 19">
    <name type="scientific">Periweissella fabalis</name>
    <dbReference type="NCBI Taxonomy" id="1070421"/>
    <lineage>
        <taxon>Bacteria</taxon>
        <taxon>Bacillati</taxon>
        <taxon>Bacillota</taxon>
        <taxon>Bacilli</taxon>
        <taxon>Lactobacillales</taxon>
        <taxon>Lactobacillaceae</taxon>
        <taxon>Periweissella</taxon>
    </lineage>
</organism>
<dbReference type="SUPFAM" id="SSF52540">
    <property type="entry name" value="P-loop containing nucleoside triphosphate hydrolases"/>
    <property type="match status" value="2"/>
</dbReference>
<dbReference type="SUPFAM" id="SSF50249">
    <property type="entry name" value="Nucleic acid-binding proteins"/>
    <property type="match status" value="1"/>
</dbReference>
<dbReference type="PROSITE" id="PS51192">
    <property type="entry name" value="HELICASE_ATP_BIND_1"/>
    <property type="match status" value="1"/>
</dbReference>